<proteinExistence type="predicted"/>
<evidence type="ECO:0000256" key="1">
    <source>
        <dbReference type="SAM" id="Phobius"/>
    </source>
</evidence>
<organism evidence="2 3">
    <name type="scientific">Candidatus Komeilibacteria bacterium RIFCSPLOWO2_02_FULL_48_11</name>
    <dbReference type="NCBI Taxonomy" id="1798553"/>
    <lineage>
        <taxon>Bacteria</taxon>
        <taxon>Candidatus Komeiliibacteriota</taxon>
    </lineage>
</organism>
<sequence>MEKIHLLKEIKHSVSSILWYFSIQGIVLVLLGIGAIFYPQILILLFAFFFVFIGLLSIWAAIKLYRLLRHFNKFFDLFG</sequence>
<gene>
    <name evidence="2" type="ORF">A3H70_03420</name>
</gene>
<feature type="transmembrane region" description="Helical" evidence="1">
    <location>
        <begin position="17"/>
        <end position="37"/>
    </location>
</feature>
<reference evidence="2 3" key="1">
    <citation type="journal article" date="2016" name="Nat. Commun.">
        <title>Thousands of microbial genomes shed light on interconnected biogeochemical processes in an aquifer system.</title>
        <authorList>
            <person name="Anantharaman K."/>
            <person name="Brown C.T."/>
            <person name="Hug L.A."/>
            <person name="Sharon I."/>
            <person name="Castelle C.J."/>
            <person name="Probst A.J."/>
            <person name="Thomas B.C."/>
            <person name="Singh A."/>
            <person name="Wilkins M.J."/>
            <person name="Karaoz U."/>
            <person name="Brodie E.L."/>
            <person name="Williams K.H."/>
            <person name="Hubbard S.S."/>
            <person name="Banfield J.F."/>
        </authorList>
    </citation>
    <scope>NUCLEOTIDE SEQUENCE [LARGE SCALE GENOMIC DNA]</scope>
</reference>
<evidence type="ECO:0000313" key="3">
    <source>
        <dbReference type="Proteomes" id="UP000178109"/>
    </source>
</evidence>
<keyword evidence="1" id="KW-0812">Transmembrane</keyword>
<feature type="transmembrane region" description="Helical" evidence="1">
    <location>
        <begin position="43"/>
        <end position="65"/>
    </location>
</feature>
<keyword evidence="1" id="KW-0472">Membrane</keyword>
<dbReference type="STRING" id="1798553.A3H70_03420"/>
<dbReference type="AlphaFoldDB" id="A0A1G2BSU8"/>
<dbReference type="EMBL" id="MHKO01000025">
    <property type="protein sequence ID" value="OGY92264.1"/>
    <property type="molecule type" value="Genomic_DNA"/>
</dbReference>
<keyword evidence="1" id="KW-1133">Transmembrane helix</keyword>
<comment type="caution">
    <text evidence="2">The sequence shown here is derived from an EMBL/GenBank/DDBJ whole genome shotgun (WGS) entry which is preliminary data.</text>
</comment>
<evidence type="ECO:0000313" key="2">
    <source>
        <dbReference type="EMBL" id="OGY92264.1"/>
    </source>
</evidence>
<dbReference type="Proteomes" id="UP000178109">
    <property type="component" value="Unassembled WGS sequence"/>
</dbReference>
<protein>
    <submittedName>
        <fullName evidence="2">Uncharacterized protein</fullName>
    </submittedName>
</protein>
<accession>A0A1G2BSU8</accession>
<name>A0A1G2BSU8_9BACT</name>